<feature type="region of interest" description="Disordered" evidence="9">
    <location>
        <begin position="43"/>
        <end position="63"/>
    </location>
</feature>
<comment type="catalytic activity">
    <reaction evidence="7 8">
        <text>hydrogencarbonate + H(+) = CO2 + H2O</text>
        <dbReference type="Rhea" id="RHEA:10748"/>
        <dbReference type="ChEBI" id="CHEBI:15377"/>
        <dbReference type="ChEBI" id="CHEBI:15378"/>
        <dbReference type="ChEBI" id="CHEBI:16526"/>
        <dbReference type="ChEBI" id="CHEBI:17544"/>
        <dbReference type="EC" id="4.2.1.1"/>
    </reaction>
</comment>
<dbReference type="PANTHER" id="PTHR18952">
    <property type="entry name" value="CARBONIC ANHYDRASE"/>
    <property type="match status" value="1"/>
</dbReference>
<dbReference type="CDD" id="cd00326">
    <property type="entry name" value="alpha_CA"/>
    <property type="match status" value="1"/>
</dbReference>
<sequence>MLQVHVTNVLAIAIVFFRILAVATPEAIAEAAIRTKWPHKIHSVPTLDQGNHEKPKPKNKPLWTHKDHLEWPKKFPTCGGRRQSPIDIHPKSTELEAFPSIKFHNYGLIDNLEFVNNGHSAAANLPKDFPKDKTPGISGGGLNDTYAFVQIHMHWGSDSSKGSEHVIKSQSYPIELHFVHYNTKYGSFAEASRNAQDGLAVLAVLATVSPSDSKAFQPMVDQLGEIVHNGDETILRSPLSLNRLLPRRTSSFYRYFGSLTTPDCQEIVTWTIFDNTIEISERQLNAFRMIKDEVGEPTVNNFRTPQPLNERTVFYRSFTGCEISRSLTDNESPVSEALKWSKCLMSYAFNSTLPSS</sequence>
<evidence type="ECO:0000256" key="3">
    <source>
        <dbReference type="ARBA" id="ARBA00012925"/>
    </source>
</evidence>
<evidence type="ECO:0000256" key="7">
    <source>
        <dbReference type="ARBA" id="ARBA00048348"/>
    </source>
</evidence>
<name>A0ABR0ALN0_9CRUS</name>
<dbReference type="InterPro" id="IPR001148">
    <property type="entry name" value="CA_dom"/>
</dbReference>
<keyword evidence="6 8" id="KW-0456">Lyase</keyword>
<dbReference type="EC" id="4.2.1.1" evidence="3 8"/>
<evidence type="ECO:0000256" key="6">
    <source>
        <dbReference type="ARBA" id="ARBA00023239"/>
    </source>
</evidence>
<dbReference type="SMART" id="SM01057">
    <property type="entry name" value="Carb_anhydrase"/>
    <property type="match status" value="1"/>
</dbReference>
<dbReference type="InterPro" id="IPR023561">
    <property type="entry name" value="Carbonic_anhydrase_a-class"/>
</dbReference>
<comment type="similarity">
    <text evidence="2 8">Belongs to the alpha-carbonic anhydrase family.</text>
</comment>
<evidence type="ECO:0000313" key="11">
    <source>
        <dbReference type="EMBL" id="KAK4026004.1"/>
    </source>
</evidence>
<feature type="signal peptide" evidence="8">
    <location>
        <begin position="1"/>
        <end position="23"/>
    </location>
</feature>
<evidence type="ECO:0000256" key="2">
    <source>
        <dbReference type="ARBA" id="ARBA00010718"/>
    </source>
</evidence>
<keyword evidence="12" id="KW-1185">Reference proteome</keyword>
<dbReference type="PROSITE" id="PS00162">
    <property type="entry name" value="ALPHA_CA_1"/>
    <property type="match status" value="1"/>
</dbReference>
<dbReference type="InterPro" id="IPR036398">
    <property type="entry name" value="CA_dom_sf"/>
</dbReference>
<evidence type="ECO:0000313" key="12">
    <source>
        <dbReference type="Proteomes" id="UP001234178"/>
    </source>
</evidence>
<protein>
    <recommendedName>
        <fullName evidence="3 8">Carbonic anhydrase</fullName>
        <ecNumber evidence="3 8">4.2.1.1</ecNumber>
    </recommendedName>
</protein>
<comment type="cofactor">
    <cofactor evidence="8">
        <name>Zn(2+)</name>
        <dbReference type="ChEBI" id="CHEBI:29105"/>
    </cofactor>
</comment>
<dbReference type="EMBL" id="JAOYFB010000038">
    <property type="protein sequence ID" value="KAK4026004.1"/>
    <property type="molecule type" value="Genomic_DNA"/>
</dbReference>
<evidence type="ECO:0000256" key="9">
    <source>
        <dbReference type="SAM" id="MobiDB-lite"/>
    </source>
</evidence>
<evidence type="ECO:0000259" key="10">
    <source>
        <dbReference type="PROSITE" id="PS51144"/>
    </source>
</evidence>
<dbReference type="SUPFAM" id="SSF51069">
    <property type="entry name" value="Carbonic anhydrase"/>
    <property type="match status" value="1"/>
</dbReference>
<dbReference type="Proteomes" id="UP001234178">
    <property type="component" value="Unassembled WGS sequence"/>
</dbReference>
<dbReference type="InterPro" id="IPR018338">
    <property type="entry name" value="Carbonic_anhydrase_a-class_CS"/>
</dbReference>
<accession>A0ABR0ALN0</accession>
<dbReference type="Pfam" id="PF00194">
    <property type="entry name" value="Carb_anhydrase"/>
    <property type="match status" value="1"/>
</dbReference>
<reference evidence="11 12" key="1">
    <citation type="journal article" date="2023" name="Nucleic Acids Res.">
        <title>The hologenome of Daphnia magna reveals possible DNA methylation and microbiome-mediated evolution of the host genome.</title>
        <authorList>
            <person name="Chaturvedi A."/>
            <person name="Li X."/>
            <person name="Dhandapani V."/>
            <person name="Marshall H."/>
            <person name="Kissane S."/>
            <person name="Cuenca-Cambronero M."/>
            <person name="Asole G."/>
            <person name="Calvet F."/>
            <person name="Ruiz-Romero M."/>
            <person name="Marangio P."/>
            <person name="Guigo R."/>
            <person name="Rago D."/>
            <person name="Mirbahai L."/>
            <person name="Eastwood N."/>
            <person name="Colbourne J.K."/>
            <person name="Zhou J."/>
            <person name="Mallon E."/>
            <person name="Orsini L."/>
        </authorList>
    </citation>
    <scope>NUCLEOTIDE SEQUENCE [LARGE SCALE GENOMIC DNA]</scope>
    <source>
        <strain evidence="11">LRV0_1</strain>
    </source>
</reference>
<feature type="chain" id="PRO_5045009260" description="Carbonic anhydrase" evidence="8">
    <location>
        <begin position="24"/>
        <end position="356"/>
    </location>
</feature>
<organism evidence="11 12">
    <name type="scientific">Daphnia magna</name>
    <dbReference type="NCBI Taxonomy" id="35525"/>
    <lineage>
        <taxon>Eukaryota</taxon>
        <taxon>Metazoa</taxon>
        <taxon>Ecdysozoa</taxon>
        <taxon>Arthropoda</taxon>
        <taxon>Crustacea</taxon>
        <taxon>Branchiopoda</taxon>
        <taxon>Diplostraca</taxon>
        <taxon>Cladocera</taxon>
        <taxon>Anomopoda</taxon>
        <taxon>Daphniidae</taxon>
        <taxon>Daphnia</taxon>
    </lineage>
</organism>
<keyword evidence="8" id="KW-0732">Signal</keyword>
<evidence type="ECO:0000256" key="4">
    <source>
        <dbReference type="ARBA" id="ARBA00022723"/>
    </source>
</evidence>
<comment type="caution">
    <text evidence="11">The sequence shown here is derived from an EMBL/GenBank/DDBJ whole genome shotgun (WGS) entry which is preliminary data.</text>
</comment>
<gene>
    <name evidence="11" type="ORF">OUZ56_015033</name>
</gene>
<evidence type="ECO:0000256" key="8">
    <source>
        <dbReference type="RuleBase" id="RU367011"/>
    </source>
</evidence>
<comment type="function">
    <text evidence="1 8">Reversible hydration of carbon dioxide.</text>
</comment>
<evidence type="ECO:0000256" key="5">
    <source>
        <dbReference type="ARBA" id="ARBA00022833"/>
    </source>
</evidence>
<keyword evidence="5 8" id="KW-0862">Zinc</keyword>
<keyword evidence="4 8" id="KW-0479">Metal-binding</keyword>
<feature type="domain" description="Alpha-carbonic anhydrase" evidence="10">
    <location>
        <begin position="61"/>
        <end position="317"/>
    </location>
</feature>
<dbReference type="Gene3D" id="3.10.200.10">
    <property type="entry name" value="Alpha carbonic anhydrase"/>
    <property type="match status" value="1"/>
</dbReference>
<dbReference type="PANTHER" id="PTHR18952:SF265">
    <property type="entry name" value="CARBONIC ANHYDRASE"/>
    <property type="match status" value="1"/>
</dbReference>
<proteinExistence type="inferred from homology"/>
<evidence type="ECO:0000256" key="1">
    <source>
        <dbReference type="ARBA" id="ARBA00002904"/>
    </source>
</evidence>
<dbReference type="PROSITE" id="PS51144">
    <property type="entry name" value="ALPHA_CA_2"/>
    <property type="match status" value="1"/>
</dbReference>